<dbReference type="PROSITE" id="PS00141">
    <property type="entry name" value="ASP_PROTEASE"/>
    <property type="match status" value="1"/>
</dbReference>
<dbReference type="PANTHER" id="PTHR47967:SF125">
    <property type="entry name" value="PEPTIDASE A1 DOMAIN-CONTAINING PROTEIN"/>
    <property type="match status" value="1"/>
</dbReference>
<dbReference type="PANTHER" id="PTHR47967">
    <property type="entry name" value="OS07G0603500 PROTEIN-RELATED"/>
    <property type="match status" value="1"/>
</dbReference>
<evidence type="ECO:0000313" key="8">
    <source>
        <dbReference type="Proteomes" id="UP001291926"/>
    </source>
</evidence>
<sequence>MAETINHRSIFLAYVTIISVLAMSMALEIETNNRTIGFTLDLIQIDSSQSPFYDPTLSSSQRMVNVLQRSLERIHRFKTGIKYGDPPQTDIASYATGAYLIKYSIGTPPISTFGVVDTGSDIIWLQCQPCVKCFRQNLPIFNPKSSFTYSKVPCNSNACRFFRGTFCDKNRINCFYEESYADGSYTKGVVSRDTVTLPSSHGRSWSFPHIEFGCGHDNAGAFRAEETGIVGLNGGGKSLIGQLDYVIQGKFSYCLVSPYHEIFRSSKMHFGANAIVSGPGTVSTPLDTSRFQSSHYFLTLEGISIDGQRLEFYDYSSNNSKVIKEGNILIDTGATITYLPQDVYERFKEKVKRLIYYRQVSHKLLDLCYFLGQEILIFPYTIFHFKGADVKLRGENIFFRVTDEIICLAILPAKSNEPVVFGNIAQRNFMVGFDLKKRTVSFKPTDCARFS</sequence>
<keyword evidence="2" id="KW-0645">Protease</keyword>
<dbReference type="InterPro" id="IPR032861">
    <property type="entry name" value="TAXi_N"/>
</dbReference>
<dbReference type="InterPro" id="IPR021109">
    <property type="entry name" value="Peptidase_aspartic_dom_sf"/>
</dbReference>
<dbReference type="Pfam" id="PF14543">
    <property type="entry name" value="TAXi_N"/>
    <property type="match status" value="1"/>
</dbReference>
<evidence type="ECO:0000256" key="3">
    <source>
        <dbReference type="ARBA" id="ARBA00022750"/>
    </source>
</evidence>
<dbReference type="Pfam" id="PF14541">
    <property type="entry name" value="TAXi_C"/>
    <property type="match status" value="1"/>
</dbReference>
<keyword evidence="5" id="KW-0325">Glycoprotein</keyword>
<evidence type="ECO:0000313" key="7">
    <source>
        <dbReference type="EMBL" id="KAK4493108.1"/>
    </source>
</evidence>
<accession>A0ABR0DWA3</accession>
<reference evidence="7 8" key="1">
    <citation type="journal article" date="2023" name="bioRxiv">
        <title>Genome report: Whole genome sequence and annotation of Penstemon davidsonii.</title>
        <authorList>
            <person name="Ostevik K.L."/>
            <person name="Alabady M."/>
            <person name="Zhang M."/>
            <person name="Rausher M.D."/>
        </authorList>
    </citation>
    <scope>NUCLEOTIDE SEQUENCE [LARGE SCALE GENOMIC DNA]</scope>
    <source>
        <strain evidence="7">DNT005</strain>
        <tissue evidence="7">Whole leaf</tissue>
    </source>
</reference>
<organism evidence="7 8">
    <name type="scientific">Penstemon davidsonii</name>
    <dbReference type="NCBI Taxonomy" id="160366"/>
    <lineage>
        <taxon>Eukaryota</taxon>
        <taxon>Viridiplantae</taxon>
        <taxon>Streptophyta</taxon>
        <taxon>Embryophyta</taxon>
        <taxon>Tracheophyta</taxon>
        <taxon>Spermatophyta</taxon>
        <taxon>Magnoliopsida</taxon>
        <taxon>eudicotyledons</taxon>
        <taxon>Gunneridae</taxon>
        <taxon>Pentapetalae</taxon>
        <taxon>asterids</taxon>
        <taxon>lamiids</taxon>
        <taxon>Lamiales</taxon>
        <taxon>Plantaginaceae</taxon>
        <taxon>Cheloneae</taxon>
        <taxon>Penstemon</taxon>
    </lineage>
</organism>
<dbReference type="Gene3D" id="2.40.70.10">
    <property type="entry name" value="Acid Proteases"/>
    <property type="match status" value="2"/>
</dbReference>
<evidence type="ECO:0000256" key="5">
    <source>
        <dbReference type="ARBA" id="ARBA00023180"/>
    </source>
</evidence>
<dbReference type="InterPro" id="IPR034161">
    <property type="entry name" value="Pepsin-like_plant"/>
</dbReference>
<evidence type="ECO:0000259" key="6">
    <source>
        <dbReference type="PROSITE" id="PS51767"/>
    </source>
</evidence>
<dbReference type="Proteomes" id="UP001291926">
    <property type="component" value="Unassembled WGS sequence"/>
</dbReference>
<keyword evidence="3" id="KW-0064">Aspartyl protease</keyword>
<evidence type="ECO:0000256" key="1">
    <source>
        <dbReference type="ARBA" id="ARBA00007447"/>
    </source>
</evidence>
<evidence type="ECO:0000256" key="2">
    <source>
        <dbReference type="ARBA" id="ARBA00022670"/>
    </source>
</evidence>
<dbReference type="InterPro" id="IPR051708">
    <property type="entry name" value="Plant_Aspart_Prot_A1"/>
</dbReference>
<keyword evidence="8" id="KW-1185">Reference proteome</keyword>
<dbReference type="EMBL" id="JAYDYQ010000847">
    <property type="protein sequence ID" value="KAK4493108.1"/>
    <property type="molecule type" value="Genomic_DNA"/>
</dbReference>
<dbReference type="PROSITE" id="PS51767">
    <property type="entry name" value="PEPTIDASE_A1"/>
    <property type="match status" value="1"/>
</dbReference>
<keyword evidence="4" id="KW-0378">Hydrolase</keyword>
<dbReference type="InterPro" id="IPR033121">
    <property type="entry name" value="PEPTIDASE_A1"/>
</dbReference>
<protein>
    <recommendedName>
        <fullName evidence="6">Peptidase A1 domain-containing protein</fullName>
    </recommendedName>
</protein>
<dbReference type="InterPro" id="IPR032799">
    <property type="entry name" value="TAXi_C"/>
</dbReference>
<comment type="caution">
    <text evidence="7">The sequence shown here is derived from an EMBL/GenBank/DDBJ whole genome shotgun (WGS) entry which is preliminary data.</text>
</comment>
<comment type="similarity">
    <text evidence="1">Belongs to the peptidase A1 family.</text>
</comment>
<dbReference type="CDD" id="cd05476">
    <property type="entry name" value="pepsin_A_like_plant"/>
    <property type="match status" value="1"/>
</dbReference>
<proteinExistence type="inferred from homology"/>
<gene>
    <name evidence="7" type="ORF">RD792_018044</name>
</gene>
<evidence type="ECO:0000256" key="4">
    <source>
        <dbReference type="ARBA" id="ARBA00022801"/>
    </source>
</evidence>
<name>A0ABR0DWA3_9LAMI</name>
<dbReference type="SUPFAM" id="SSF50630">
    <property type="entry name" value="Acid proteases"/>
    <property type="match status" value="1"/>
</dbReference>
<feature type="domain" description="Peptidase A1" evidence="6">
    <location>
        <begin position="99"/>
        <end position="443"/>
    </location>
</feature>
<dbReference type="InterPro" id="IPR001969">
    <property type="entry name" value="Aspartic_peptidase_AS"/>
</dbReference>